<evidence type="ECO:0000313" key="1">
    <source>
        <dbReference type="EMBL" id="CFX45903.1"/>
    </source>
</evidence>
<name>A0A0E4C8F1_9FIRM</name>
<dbReference type="Proteomes" id="UP000045545">
    <property type="component" value="Unassembled WGS sequence"/>
</dbReference>
<dbReference type="RefSeq" id="WP_046496677.1">
    <property type="nucleotide sequence ID" value="NZ_CGIH01000025.1"/>
</dbReference>
<reference evidence="1 2" key="1">
    <citation type="submission" date="2015-03" db="EMBL/GenBank/DDBJ databases">
        <authorList>
            <person name="Murphy D."/>
        </authorList>
    </citation>
    <scope>NUCLEOTIDE SEQUENCE [LARGE SCALE GENOMIC DNA]</scope>
    <source>
        <strain evidence="1 2">OL-4</strain>
    </source>
</reference>
<gene>
    <name evidence="1" type="ORF">1257</name>
</gene>
<evidence type="ECO:0000313" key="2">
    <source>
        <dbReference type="Proteomes" id="UP000045545"/>
    </source>
</evidence>
<dbReference type="EMBL" id="CGIH01000025">
    <property type="protein sequence ID" value="CFX45903.1"/>
    <property type="molecule type" value="Genomic_DNA"/>
</dbReference>
<protein>
    <submittedName>
        <fullName evidence="1">Uncharacterized</fullName>
    </submittedName>
</protein>
<accession>A0A0E4C8F1</accession>
<dbReference type="AlphaFoldDB" id="A0A0E4C8F1"/>
<proteinExistence type="predicted"/>
<dbReference type="STRING" id="690567.1257"/>
<organism evidence="1 2">
    <name type="scientific">Syntrophomonas zehnderi OL-4</name>
    <dbReference type="NCBI Taxonomy" id="690567"/>
    <lineage>
        <taxon>Bacteria</taxon>
        <taxon>Bacillati</taxon>
        <taxon>Bacillota</taxon>
        <taxon>Clostridia</taxon>
        <taxon>Eubacteriales</taxon>
        <taxon>Syntrophomonadaceae</taxon>
        <taxon>Syntrophomonas</taxon>
    </lineage>
</organism>
<dbReference type="OrthoDB" id="9768127at2"/>
<keyword evidence="2" id="KW-1185">Reference proteome</keyword>
<sequence length="71" mass="8042">MESEELLISITSGLSKVGNQLRSLADICEYSGKRDSYIKFYHQLSEINAEILEDLGQVQDDESYTGILDRI</sequence>